<evidence type="ECO:0000313" key="5">
    <source>
        <dbReference type="Proteomes" id="UP000562027"/>
    </source>
</evidence>
<comment type="caution">
    <text evidence="4">The sequence shown here is derived from an EMBL/GenBank/DDBJ whole genome shotgun (WGS) entry which is preliminary data.</text>
</comment>
<feature type="signal peptide" evidence="2">
    <location>
        <begin position="1"/>
        <end position="21"/>
    </location>
</feature>
<reference evidence="4 5" key="1">
    <citation type="submission" date="2020-08" db="EMBL/GenBank/DDBJ databases">
        <title>Functional genomics of gut bacteria from endangered species of beetles.</title>
        <authorList>
            <person name="Carlos-Shanley C."/>
        </authorList>
    </citation>
    <scope>NUCLEOTIDE SEQUENCE [LARGE SCALE GENOMIC DNA]</scope>
    <source>
        <strain evidence="4 5">S00239</strain>
    </source>
</reference>
<dbReference type="SUPFAM" id="SSF56925">
    <property type="entry name" value="OMPA-like"/>
    <property type="match status" value="1"/>
</dbReference>
<accession>A0A840LAS9</accession>
<evidence type="ECO:0000256" key="1">
    <source>
        <dbReference type="ARBA" id="ARBA00004442"/>
    </source>
</evidence>
<sequence length="184" mass="18975">MKKIAFSILVLGALASSQVMAQAYVAAGVGSGHSELDCAGTTSCNNNGTSFRVLGGYKFNDTFAAELGYLSFGEAKASVSGVDLKLTPKAVTLGVAARFPFATDWGFTARLGVANVKTDVSGVVAGLGNANLSDSKVAAHSGLGLDYALSSSLKLELTADFSRATFRDGDFSVRAVNLGLSYHF</sequence>
<keyword evidence="2" id="KW-0732">Signal</keyword>
<comment type="subcellular location">
    <subcellularLocation>
        <location evidence="1">Cell outer membrane</location>
    </subcellularLocation>
</comment>
<proteinExistence type="predicted"/>
<dbReference type="Proteomes" id="UP000562027">
    <property type="component" value="Unassembled WGS sequence"/>
</dbReference>
<feature type="chain" id="PRO_5032399216" evidence="2">
    <location>
        <begin position="22"/>
        <end position="184"/>
    </location>
</feature>
<dbReference type="InterPro" id="IPR000498">
    <property type="entry name" value="OmpA-like_TM_dom"/>
</dbReference>
<dbReference type="InterPro" id="IPR011250">
    <property type="entry name" value="OMP/PagP_B-barrel"/>
</dbReference>
<name>A0A840LAS9_9BURK</name>
<dbReference type="Gene3D" id="2.40.160.20">
    <property type="match status" value="1"/>
</dbReference>
<keyword evidence="5" id="KW-1185">Reference proteome</keyword>
<feature type="domain" description="Outer membrane protein OmpA-like transmembrane" evidence="3">
    <location>
        <begin position="23"/>
        <end position="184"/>
    </location>
</feature>
<gene>
    <name evidence="4" type="ORF">HNP55_003827</name>
</gene>
<dbReference type="GO" id="GO:0009279">
    <property type="term" value="C:cell outer membrane"/>
    <property type="evidence" value="ECO:0007669"/>
    <property type="project" value="UniProtKB-SubCell"/>
</dbReference>
<evidence type="ECO:0000313" key="4">
    <source>
        <dbReference type="EMBL" id="MBB4845280.1"/>
    </source>
</evidence>
<evidence type="ECO:0000259" key="3">
    <source>
        <dbReference type="Pfam" id="PF01389"/>
    </source>
</evidence>
<organism evidence="4 5">
    <name type="scientific">Roseateles oligotrophus</name>
    <dbReference type="NCBI Taxonomy" id="1769250"/>
    <lineage>
        <taxon>Bacteria</taxon>
        <taxon>Pseudomonadati</taxon>
        <taxon>Pseudomonadota</taxon>
        <taxon>Betaproteobacteria</taxon>
        <taxon>Burkholderiales</taxon>
        <taxon>Sphaerotilaceae</taxon>
        <taxon>Roseateles</taxon>
    </lineage>
</organism>
<protein>
    <submittedName>
        <fullName evidence="4">OOP family OmpA-OmpF porin</fullName>
    </submittedName>
</protein>
<evidence type="ECO:0000256" key="2">
    <source>
        <dbReference type="SAM" id="SignalP"/>
    </source>
</evidence>
<dbReference type="AlphaFoldDB" id="A0A840LAS9"/>
<dbReference type="EMBL" id="JACHLP010000008">
    <property type="protein sequence ID" value="MBB4845280.1"/>
    <property type="molecule type" value="Genomic_DNA"/>
</dbReference>
<dbReference type="Pfam" id="PF01389">
    <property type="entry name" value="OmpA_membrane"/>
    <property type="match status" value="1"/>
</dbReference>
<dbReference type="RefSeq" id="WP_184303044.1">
    <property type="nucleotide sequence ID" value="NZ_JACHLP010000008.1"/>
</dbReference>